<dbReference type="SUPFAM" id="SSF69255">
    <property type="entry name" value="gp5 N-terminal domain-like"/>
    <property type="match status" value="1"/>
</dbReference>
<dbReference type="InterPro" id="IPR006531">
    <property type="entry name" value="Gp5/Vgr_OB"/>
</dbReference>
<evidence type="ECO:0000313" key="2">
    <source>
        <dbReference type="EMBL" id="AQN32145.1"/>
    </source>
</evidence>
<feature type="domain" description="Gp5/Type VI secretion system Vgr protein OB-fold" evidence="1">
    <location>
        <begin position="25"/>
        <end position="96"/>
    </location>
</feature>
<protein>
    <submittedName>
        <fullName evidence="2">D-like protein</fullName>
    </submittedName>
</protein>
<name>A0A1Q1PVP0_9VIRU</name>
<reference evidence="2" key="1">
    <citation type="journal article" date="2016" name="Microbiome">
        <title>Transmission of viruses via our microbiomes.</title>
        <authorList>
            <person name="Ly M."/>
            <person name="Jones M.B."/>
            <person name="Abeles S.R."/>
            <person name="Santiago-Rodriguez T.M."/>
            <person name="Gao J."/>
            <person name="Chan I.C."/>
            <person name="Ghose C."/>
            <person name="Pride D.T."/>
        </authorList>
    </citation>
    <scope>NUCLEOTIDE SEQUENCE</scope>
    <source>
        <strain evidence="2">CA40E</strain>
    </source>
</reference>
<evidence type="ECO:0000259" key="1">
    <source>
        <dbReference type="Pfam" id="PF04717"/>
    </source>
</evidence>
<accession>A0A1Q1PVP0</accession>
<dbReference type="EMBL" id="KX501139">
    <property type="protein sequence ID" value="AQN32145.1"/>
    <property type="molecule type" value="Genomic_DNA"/>
</dbReference>
<proteinExistence type="predicted"/>
<organism evidence="2">
    <name type="scientific">Phage DP-2017a</name>
    <dbReference type="NCBI Taxonomy" id="1955560"/>
    <lineage>
        <taxon>Viruses</taxon>
    </lineage>
</organism>
<dbReference type="Pfam" id="PF04717">
    <property type="entry name" value="Phage_base_V"/>
    <property type="match status" value="1"/>
</dbReference>
<sequence length="214" mass="23878">MDNSNLGLIIQENGLEYLGRYYSTYRAIVINNNDELNMNRVHVYIPSVQNGIKIWALPKSTTIGGFFHGLKLTTPLVGEVVYIEFEGGDPLRPLWSYHGWATREIPDDLKDNNSIGLVTPEGNKIFIKDIDGELYIQTNSKVNISIVEGPSLKMTQKGFTFNFGDDFSLKKTLTQILDAILQLTVTTGVGPSGTPINAQTFTDIKNSLDNYLEE</sequence>